<feature type="chain" id="PRO_5036861201" description="Tetratricopeptide repeat protein" evidence="1">
    <location>
        <begin position="26"/>
        <end position="284"/>
    </location>
</feature>
<evidence type="ECO:0000256" key="1">
    <source>
        <dbReference type="SAM" id="SignalP"/>
    </source>
</evidence>
<organism evidence="2 3">
    <name type="scientific">Luteolibacter pohnpeiensis</name>
    <dbReference type="NCBI Taxonomy" id="454153"/>
    <lineage>
        <taxon>Bacteria</taxon>
        <taxon>Pseudomonadati</taxon>
        <taxon>Verrucomicrobiota</taxon>
        <taxon>Verrucomicrobiia</taxon>
        <taxon>Verrucomicrobiales</taxon>
        <taxon>Verrucomicrobiaceae</taxon>
        <taxon>Luteolibacter</taxon>
    </lineage>
</organism>
<protein>
    <recommendedName>
        <fullName evidence="4">Tetratricopeptide repeat protein</fullName>
    </recommendedName>
</protein>
<dbReference type="RefSeq" id="WP_200268399.1">
    <property type="nucleotide sequence ID" value="NZ_JAENIJ010000006.1"/>
</dbReference>
<dbReference type="Proteomes" id="UP000603141">
    <property type="component" value="Unassembled WGS sequence"/>
</dbReference>
<dbReference type="EMBL" id="JAENIJ010000006">
    <property type="protein sequence ID" value="MBK1881843.1"/>
    <property type="molecule type" value="Genomic_DNA"/>
</dbReference>
<evidence type="ECO:0008006" key="4">
    <source>
        <dbReference type="Google" id="ProtNLM"/>
    </source>
</evidence>
<name>A0A934VVI8_9BACT</name>
<evidence type="ECO:0000313" key="2">
    <source>
        <dbReference type="EMBL" id="MBK1881843.1"/>
    </source>
</evidence>
<dbReference type="InterPro" id="IPR011990">
    <property type="entry name" value="TPR-like_helical_dom_sf"/>
</dbReference>
<accession>A0A934VVI8</accession>
<keyword evidence="3" id="KW-1185">Reference proteome</keyword>
<keyword evidence="1" id="KW-0732">Signal</keyword>
<reference evidence="2" key="1">
    <citation type="submission" date="2021-01" db="EMBL/GenBank/DDBJ databases">
        <title>Modified the classification status of verrucomicrobia.</title>
        <authorList>
            <person name="Feng X."/>
        </authorList>
    </citation>
    <scope>NUCLEOTIDE SEQUENCE</scope>
    <source>
        <strain evidence="2">KCTC 22041</strain>
    </source>
</reference>
<evidence type="ECO:0000313" key="3">
    <source>
        <dbReference type="Proteomes" id="UP000603141"/>
    </source>
</evidence>
<proteinExistence type="predicted"/>
<comment type="caution">
    <text evidence="2">The sequence shown here is derived from an EMBL/GenBank/DDBJ whole genome shotgun (WGS) entry which is preliminary data.</text>
</comment>
<dbReference type="SUPFAM" id="SSF48452">
    <property type="entry name" value="TPR-like"/>
    <property type="match status" value="1"/>
</dbReference>
<gene>
    <name evidence="2" type="ORF">JIN85_05425</name>
</gene>
<dbReference type="AlphaFoldDB" id="A0A934VVI8"/>
<feature type="signal peptide" evidence="1">
    <location>
        <begin position="1"/>
        <end position="25"/>
    </location>
</feature>
<sequence length="284" mass="30405">MKKPSFLPWSPLLALALTFSPVLHAQDQQATPLQIAFVGSRTLPFDAVTVKDDKITVKKAMNGFTQGQTFPLSLASHIQGQKPIEINQGIALLLMNKPSDALKVLEPILDEHKVTAKIPGNFWLETARAALVANALSGFKAKAEDLGKQISDATPESGTDPMVALGKALLITAATPLDERLALLATEASDESPADVSAYSSFFRANLLKSAKRDDEALEAYLAVSTLYPTGGMIINAAAEMNASKILASRNRREEAIALLISAKREGQGTAIADEAEKRLKSLQ</sequence>
<dbReference type="Gene3D" id="1.25.40.10">
    <property type="entry name" value="Tetratricopeptide repeat domain"/>
    <property type="match status" value="1"/>
</dbReference>